<keyword evidence="6" id="KW-0325">Glycoprotein</keyword>
<dbReference type="PANTHER" id="PTHR12385">
    <property type="entry name" value="CHOLINE TRANSPORTER-LIKE (SLC FAMILY 44)"/>
    <property type="match status" value="1"/>
</dbReference>
<dbReference type="Gene3D" id="2.150.10.10">
    <property type="entry name" value="Serralysin-like metalloprotease, C-terminal"/>
    <property type="match status" value="1"/>
</dbReference>
<feature type="transmembrane region" description="Helical" evidence="8">
    <location>
        <begin position="1092"/>
        <end position="1115"/>
    </location>
</feature>
<feature type="compositionally biased region" description="Basic and acidic residues" evidence="7">
    <location>
        <begin position="375"/>
        <end position="391"/>
    </location>
</feature>
<feature type="transmembrane region" description="Helical" evidence="8">
    <location>
        <begin position="920"/>
        <end position="938"/>
    </location>
</feature>
<feature type="region of interest" description="Disordered" evidence="7">
    <location>
        <begin position="964"/>
        <end position="1085"/>
    </location>
</feature>
<feature type="transmembrane region" description="Helical" evidence="8">
    <location>
        <begin position="1121"/>
        <end position="1146"/>
    </location>
</feature>
<feature type="compositionally biased region" description="Basic and acidic residues" evidence="7">
    <location>
        <begin position="1215"/>
        <end position="1227"/>
    </location>
</feature>
<dbReference type="EMBL" id="JACVVK020000002">
    <property type="protein sequence ID" value="KAK7508232.1"/>
    <property type="molecule type" value="Genomic_DNA"/>
</dbReference>
<organism evidence="9 10">
    <name type="scientific">Batillaria attramentaria</name>
    <dbReference type="NCBI Taxonomy" id="370345"/>
    <lineage>
        <taxon>Eukaryota</taxon>
        <taxon>Metazoa</taxon>
        <taxon>Spiralia</taxon>
        <taxon>Lophotrochozoa</taxon>
        <taxon>Mollusca</taxon>
        <taxon>Gastropoda</taxon>
        <taxon>Caenogastropoda</taxon>
        <taxon>Sorbeoconcha</taxon>
        <taxon>Cerithioidea</taxon>
        <taxon>Batillariidae</taxon>
        <taxon>Batillaria</taxon>
    </lineage>
</organism>
<feature type="region of interest" description="Disordered" evidence="7">
    <location>
        <begin position="556"/>
        <end position="577"/>
    </location>
</feature>
<feature type="region of interest" description="Disordered" evidence="7">
    <location>
        <begin position="204"/>
        <end position="306"/>
    </location>
</feature>
<feature type="compositionally biased region" description="Basic and acidic residues" evidence="7">
    <location>
        <begin position="964"/>
        <end position="986"/>
    </location>
</feature>
<feature type="transmembrane region" description="Helical" evidence="8">
    <location>
        <begin position="874"/>
        <end position="892"/>
    </location>
</feature>
<feature type="compositionally biased region" description="Basic and acidic residues" evidence="7">
    <location>
        <begin position="215"/>
        <end position="227"/>
    </location>
</feature>
<dbReference type="Pfam" id="PF04515">
    <property type="entry name" value="Choline_transpo"/>
    <property type="match status" value="2"/>
</dbReference>
<sequence>DEDDQRRKLRGAVIYVPNPVTWVLNRWNLAALRRKYDPGFYEDTFLEGARQAISYVLQLVSDGRCDQLNGLVTDEVMKWLQTFLSTLSEPERRALALEVSDMVLTKIHGISIDDKHGRAFVFVDTVCFALKVGDNRPFLVDMEISCCWECETSKGSSEEQVGGHIKRGLFCGVVDVAAGGARETSKGSSEEHILIQENQDAVPPIGKKRSPIPWRPERPVHTKEGFHRPGSGHHLVVPRRQRRIVGEPGRPTVQSPRPLPSLPPSPHLGYFLVRSGRSKKGSRSSSSTMISDQATNQSKSSVLSGPRLPTALQRYAVSDSSTSCVQHAGSLPPAQCVAADVEEPSEPSDVVTSDLSEPTGAAVNRKHSSSPSRYISHEQRAKARRESRSVQKDLTTGKPADTGKSPKKKGKRKKERRLYGPTDTRSCTDVMCLYIGICFAFFTTAVTAAVFIIGKDYHEHDHVPRDFWGNRCGRRNAEVKGARSNSGIDSRTMSLLFFPNVTIFSDRQRSSVGDAVSFCVHECPAQVMSTVVDLEMFVRRGSPLCGYNAAQIFQGDDNAEDETEAEEIHSGSKENEDEKALGLGKVYGRHLHCPKLPLNIHTEYRKHCIPRFAMEGDHSWLNVMLVSDDSFFEEYHHDVRRAWKEVLIMAAVAFGACYVLMVGMRFFHVFVTCFLCAFSFITIIATIMFLCQESASPRFMFYNIQLVKKLVGTGTYEELHQRFLGWVVAATILTPLLVSLLSVLVCGSLVRKAPFEKTVIITALILLIQMEYTGFLLALSEYCAHAKEQPVYLDNGRAVYHLPHTLQVWAFVQAVLAVWAIMFVSECHNFIVVYTTVIWYFRRKHLKKKSGTETSGDSSNAPIKDCKEKISARYHLGSVVLASILLPVVWLPRRLLLFLHGRVPGSFDQQEKSGGKVEGLYGALGGCWFCLAGYLCSLSRRAYGEIALHGERFCASAKRARQAEASEKADNWKPSQDSRDSTDDRCQTQPPINWVKTETEHASHQKEKAQPEMTTSGQYNTKKQAHSSTSSVRNSTNNAASTTTIGDPASVSKGVQNKQEEAQPAPFPGKDSRESGEAARVQQDRRHDTEGLSLLLLLTKLTLVPHVMLLGFFLLKDNDEITFIWAPLCFAGIVTFIIAHFCFVVIEVVAETTAVCHCEDLNNNPDPIRPYYPGKKEKKSSAPKKIKKTHHESQTKERQSLTSVDQNQVKNQESQAKDHLSQAKDHQSQATDHQSQVKGRQSQAKDHLSQAKDHQSQATDHQSQVKGRQSLAKDHQNHAKDHQSQPKYHQSQAKDHQSQMKGHQSQAKDHQSQTKDHQSQATDYHSQAKGRQSQVKRRQSQATDHQSQAKDHQSQTKDHQSQVTDHQSQATDHQSQTKGHQRQATDHQCQTKDHQSQAKDHHSQTKDHQSQATDHQSQAKDHQSQAKGHQSQAMDHQSQATDHQSQAKGRQSWAKGRQSHAKSRQSQAMDHQSQAEGHQSQVNVNPRQDLESKPKDHQSQEKGQRHKTSNFYEAPVTDTLGSCPSLVSEIWQG</sequence>
<feature type="region of interest" description="Disordered" evidence="7">
    <location>
        <begin position="340"/>
        <end position="420"/>
    </location>
</feature>
<feature type="compositionally biased region" description="Polar residues" evidence="7">
    <location>
        <begin position="1256"/>
        <end position="1267"/>
    </location>
</feature>
<evidence type="ECO:0000256" key="8">
    <source>
        <dbReference type="SAM" id="Phobius"/>
    </source>
</evidence>
<evidence type="ECO:0000256" key="5">
    <source>
        <dbReference type="ARBA" id="ARBA00023136"/>
    </source>
</evidence>
<feature type="compositionally biased region" description="Basic and acidic residues" evidence="7">
    <location>
        <begin position="1070"/>
        <end position="1085"/>
    </location>
</feature>
<feature type="compositionally biased region" description="Polar residues" evidence="7">
    <location>
        <begin position="1361"/>
        <end position="1378"/>
    </location>
</feature>
<feature type="transmembrane region" description="Helical" evidence="8">
    <location>
        <begin position="646"/>
        <end position="663"/>
    </location>
</feature>
<gene>
    <name evidence="9" type="ORF">BaRGS_00000471</name>
</gene>
<dbReference type="SUPFAM" id="SSF101967">
    <property type="entry name" value="Adhesin YadA, collagen-binding domain"/>
    <property type="match status" value="2"/>
</dbReference>
<evidence type="ECO:0000256" key="2">
    <source>
        <dbReference type="ARBA" id="ARBA00007168"/>
    </source>
</evidence>
<evidence type="ECO:0000313" key="10">
    <source>
        <dbReference type="Proteomes" id="UP001519460"/>
    </source>
</evidence>
<feature type="compositionally biased region" description="Polar residues" evidence="7">
    <location>
        <begin position="1228"/>
        <end position="1242"/>
    </location>
</feature>
<keyword evidence="3 8" id="KW-0812">Transmembrane</keyword>
<comment type="similarity">
    <text evidence="2">Belongs to the CTL (choline transporter-like) family.</text>
</comment>
<feature type="transmembrane region" description="Helical" evidence="8">
    <location>
        <begin position="433"/>
        <end position="453"/>
    </location>
</feature>
<dbReference type="GO" id="GO:0016020">
    <property type="term" value="C:membrane"/>
    <property type="evidence" value="ECO:0007669"/>
    <property type="project" value="UniProtKB-SubCell"/>
</dbReference>
<evidence type="ECO:0000256" key="4">
    <source>
        <dbReference type="ARBA" id="ARBA00022989"/>
    </source>
</evidence>
<feature type="transmembrane region" description="Helical" evidence="8">
    <location>
        <begin position="808"/>
        <end position="841"/>
    </location>
</feature>
<feature type="compositionally biased region" description="Basic and acidic residues" evidence="7">
    <location>
        <begin position="1243"/>
        <end position="1255"/>
    </location>
</feature>
<feature type="compositionally biased region" description="Basic and acidic residues" evidence="7">
    <location>
        <begin position="1347"/>
        <end position="1360"/>
    </location>
</feature>
<feature type="compositionally biased region" description="Basic and acidic residues" evidence="7">
    <location>
        <begin position="1306"/>
        <end position="1318"/>
    </location>
</feature>
<feature type="compositionally biased region" description="Low complexity" evidence="7">
    <location>
        <begin position="1026"/>
        <end position="1044"/>
    </location>
</feature>
<feature type="compositionally biased region" description="Basic and acidic residues" evidence="7">
    <location>
        <begin position="997"/>
        <end position="1010"/>
    </location>
</feature>
<dbReference type="InterPro" id="IPR007603">
    <property type="entry name" value="Choline_transptr-like"/>
</dbReference>
<keyword evidence="5 8" id="KW-0472">Membrane</keyword>
<name>A0ABD0M926_9CAEN</name>
<comment type="subcellular location">
    <subcellularLocation>
        <location evidence="1">Membrane</location>
        <topology evidence="1">Multi-pass membrane protein</topology>
    </subcellularLocation>
</comment>
<feature type="compositionally biased region" description="Basic and acidic residues" evidence="7">
    <location>
        <begin position="566"/>
        <end position="577"/>
    </location>
</feature>
<evidence type="ECO:0000313" key="9">
    <source>
        <dbReference type="EMBL" id="KAK7508232.1"/>
    </source>
</evidence>
<feature type="region of interest" description="Disordered" evidence="7">
    <location>
        <begin position="1165"/>
        <end position="1533"/>
    </location>
</feature>
<feature type="compositionally biased region" description="Basic and acidic residues" evidence="7">
    <location>
        <begin position="1383"/>
        <end position="1409"/>
    </location>
</feature>
<evidence type="ECO:0000256" key="3">
    <source>
        <dbReference type="ARBA" id="ARBA00022692"/>
    </source>
</evidence>
<dbReference type="InterPro" id="IPR011049">
    <property type="entry name" value="Serralysin-like_metalloprot_C"/>
</dbReference>
<keyword evidence="10" id="KW-1185">Reference proteome</keyword>
<accession>A0ABD0M926</accession>
<feature type="compositionally biased region" description="Polar residues" evidence="7">
    <location>
        <begin position="1464"/>
        <end position="1486"/>
    </location>
</feature>
<proteinExistence type="inferred from homology"/>
<evidence type="ECO:0000256" key="6">
    <source>
        <dbReference type="ARBA" id="ARBA00023180"/>
    </source>
</evidence>
<evidence type="ECO:0000256" key="7">
    <source>
        <dbReference type="SAM" id="MobiDB-lite"/>
    </source>
</evidence>
<feature type="compositionally biased region" description="Polar residues" evidence="7">
    <location>
        <begin position="1319"/>
        <end position="1333"/>
    </location>
</feature>
<evidence type="ECO:0000256" key="1">
    <source>
        <dbReference type="ARBA" id="ARBA00004141"/>
    </source>
</evidence>
<feature type="transmembrane region" description="Helical" evidence="8">
    <location>
        <begin position="723"/>
        <end position="750"/>
    </location>
</feature>
<dbReference type="Proteomes" id="UP001519460">
    <property type="component" value="Unassembled WGS sequence"/>
</dbReference>
<feature type="compositionally biased region" description="Basic residues" evidence="7">
    <location>
        <begin position="405"/>
        <end position="416"/>
    </location>
</feature>
<feature type="compositionally biased region" description="Polar residues" evidence="7">
    <location>
        <begin position="1425"/>
        <end position="1449"/>
    </location>
</feature>
<feature type="compositionally biased region" description="Basic and acidic residues" evidence="7">
    <location>
        <begin position="1488"/>
        <end position="1503"/>
    </location>
</feature>
<feature type="non-terminal residue" evidence="9">
    <location>
        <position position="1"/>
    </location>
</feature>
<keyword evidence="4 8" id="KW-1133">Transmembrane helix</keyword>
<feature type="compositionally biased region" description="Basic and acidic residues" evidence="7">
    <location>
        <begin position="1271"/>
        <end position="1284"/>
    </location>
</feature>
<feature type="transmembrane region" description="Helical" evidence="8">
    <location>
        <begin position="669"/>
        <end position="691"/>
    </location>
</feature>
<dbReference type="PANTHER" id="PTHR12385:SF14">
    <property type="entry name" value="CHOLINE TRANSPORTER-LIKE 2"/>
    <property type="match status" value="1"/>
</dbReference>
<feature type="compositionally biased region" description="Basic residues" evidence="7">
    <location>
        <begin position="1176"/>
        <end position="1190"/>
    </location>
</feature>
<comment type="caution">
    <text evidence="9">The sequence shown here is derived from an EMBL/GenBank/DDBJ whole genome shotgun (WGS) entry which is preliminary data.</text>
</comment>
<feature type="compositionally biased region" description="Polar residues" evidence="7">
    <location>
        <begin position="1012"/>
        <end position="1022"/>
    </location>
</feature>
<protein>
    <submittedName>
        <fullName evidence="9">Uncharacterized protein</fullName>
    </submittedName>
</protein>
<feature type="compositionally biased region" description="Pro residues" evidence="7">
    <location>
        <begin position="257"/>
        <end position="266"/>
    </location>
</feature>
<feature type="compositionally biased region" description="Polar residues" evidence="7">
    <location>
        <begin position="288"/>
        <end position="303"/>
    </location>
</feature>
<feature type="compositionally biased region" description="Polar residues" evidence="7">
    <location>
        <begin position="1200"/>
        <end position="1214"/>
    </location>
</feature>
<reference evidence="9 10" key="1">
    <citation type="journal article" date="2023" name="Sci. Data">
        <title>Genome assembly of the Korean intertidal mud-creeper Batillaria attramentaria.</title>
        <authorList>
            <person name="Patra A.K."/>
            <person name="Ho P.T."/>
            <person name="Jun S."/>
            <person name="Lee S.J."/>
            <person name="Kim Y."/>
            <person name="Won Y.J."/>
        </authorList>
    </citation>
    <scope>NUCLEOTIDE SEQUENCE [LARGE SCALE GENOMIC DNA]</scope>
    <source>
        <strain evidence="9">Wonlab-2016</strain>
    </source>
</reference>